<feature type="domain" description="Cytochrome c" evidence="5">
    <location>
        <begin position="79"/>
        <end position="164"/>
    </location>
</feature>
<dbReference type="PROSITE" id="PS51257">
    <property type="entry name" value="PROKAR_LIPOPROTEIN"/>
    <property type="match status" value="1"/>
</dbReference>
<dbReference type="Pfam" id="PF13442">
    <property type="entry name" value="Cytochrome_CBB3"/>
    <property type="match status" value="1"/>
</dbReference>
<evidence type="ECO:0000256" key="3">
    <source>
        <dbReference type="ARBA" id="ARBA00023004"/>
    </source>
</evidence>
<dbReference type="RefSeq" id="WP_317963880.1">
    <property type="nucleotide sequence ID" value="NZ_OX458333.1"/>
</dbReference>
<dbReference type="InterPro" id="IPR009056">
    <property type="entry name" value="Cyt_c-like_dom"/>
</dbReference>
<evidence type="ECO:0000256" key="4">
    <source>
        <dbReference type="PROSITE-ProRule" id="PRU00433"/>
    </source>
</evidence>
<gene>
    <name evidence="6" type="ORF">MSZNOR_1781</name>
</gene>
<keyword evidence="2 4" id="KW-0479">Metal-binding</keyword>
<evidence type="ECO:0000313" key="7">
    <source>
        <dbReference type="Proteomes" id="UP001162030"/>
    </source>
</evidence>
<reference evidence="6 7" key="1">
    <citation type="submission" date="2023-03" db="EMBL/GenBank/DDBJ databases">
        <authorList>
            <person name="Pearce D."/>
        </authorList>
    </citation>
    <scope>NUCLEOTIDE SEQUENCE [LARGE SCALE GENOMIC DNA]</scope>
    <source>
        <strain evidence="6">Msz</strain>
    </source>
</reference>
<keyword evidence="1 4" id="KW-0349">Heme</keyword>
<keyword evidence="3 4" id="KW-0408">Iron</keyword>
<dbReference type="EMBL" id="OX458333">
    <property type="protein sequence ID" value="CAI8811153.1"/>
    <property type="molecule type" value="Genomic_DNA"/>
</dbReference>
<evidence type="ECO:0000256" key="2">
    <source>
        <dbReference type="ARBA" id="ARBA00022723"/>
    </source>
</evidence>
<dbReference type="PROSITE" id="PS51007">
    <property type="entry name" value="CYTC"/>
    <property type="match status" value="1"/>
</dbReference>
<evidence type="ECO:0000259" key="5">
    <source>
        <dbReference type="PROSITE" id="PS51007"/>
    </source>
</evidence>
<proteinExistence type="predicted"/>
<organism evidence="6 7">
    <name type="scientific">Methylocaldum szegediense</name>
    <dbReference type="NCBI Taxonomy" id="73780"/>
    <lineage>
        <taxon>Bacteria</taxon>
        <taxon>Pseudomonadati</taxon>
        <taxon>Pseudomonadota</taxon>
        <taxon>Gammaproteobacteria</taxon>
        <taxon>Methylococcales</taxon>
        <taxon>Methylococcaceae</taxon>
        <taxon>Methylocaldum</taxon>
    </lineage>
</organism>
<accession>A0ABM9I0N6</accession>
<dbReference type="PANTHER" id="PTHR40394">
    <property type="entry name" value="LIPOPROTEIN-RELATED"/>
    <property type="match status" value="1"/>
</dbReference>
<dbReference type="Gene3D" id="1.10.760.10">
    <property type="entry name" value="Cytochrome c-like domain"/>
    <property type="match status" value="1"/>
</dbReference>
<sequence>MRSVKRGFRRLSILPGMLVPLLLTGCEQDMADQPKYEPLEAAAIFPNDQSARPLVEGTVARDTVIEPRPARPPLPMTEAVLKRGRERYDIYCAPCHGRAGDGEGMIPERGFPRPPSYHTDRLRNAPDSHYYDVITNGFGVMFSYANRVAPEDRWAIVAYIRALQLSQHATSDDVREAGLEDKLREAK</sequence>
<dbReference type="Proteomes" id="UP001162030">
    <property type="component" value="Chromosome"/>
</dbReference>
<dbReference type="SUPFAM" id="SSF46626">
    <property type="entry name" value="Cytochrome c"/>
    <property type="match status" value="1"/>
</dbReference>
<dbReference type="PANTHER" id="PTHR40394:SF2">
    <property type="entry name" value="QUINOL:CYTOCHROME C OXIDOREDUCTASE MEMBRANE PROTEIN"/>
    <property type="match status" value="1"/>
</dbReference>
<dbReference type="InterPro" id="IPR036909">
    <property type="entry name" value="Cyt_c-like_dom_sf"/>
</dbReference>
<keyword evidence="7" id="KW-1185">Reference proteome</keyword>
<protein>
    <submittedName>
        <fullName evidence="6">Cytochrome c</fullName>
    </submittedName>
</protein>
<evidence type="ECO:0000256" key="1">
    <source>
        <dbReference type="ARBA" id="ARBA00022617"/>
    </source>
</evidence>
<name>A0ABM9I0N6_9GAMM</name>
<evidence type="ECO:0000313" key="6">
    <source>
        <dbReference type="EMBL" id="CAI8811153.1"/>
    </source>
</evidence>